<dbReference type="InterPro" id="IPR012664">
    <property type="entry name" value="CHP02452"/>
</dbReference>
<dbReference type="Gene3D" id="3.40.220.10">
    <property type="entry name" value="Leucine Aminopeptidase, subunit E, domain 1"/>
    <property type="match status" value="1"/>
</dbReference>
<evidence type="ECO:0000313" key="2">
    <source>
        <dbReference type="EMBL" id="KAJ7759650.1"/>
    </source>
</evidence>
<dbReference type="NCBIfam" id="TIGR02452">
    <property type="entry name" value="TIGR02452 family protein"/>
    <property type="match status" value="1"/>
</dbReference>
<proteinExistence type="predicted"/>
<dbReference type="SUPFAM" id="SSF52949">
    <property type="entry name" value="Macro domain-like"/>
    <property type="match status" value="1"/>
</dbReference>
<dbReference type="Proteomes" id="UP001215598">
    <property type="component" value="Unassembled WGS sequence"/>
</dbReference>
<gene>
    <name evidence="2" type="ORF">B0H16DRAFT_1534025</name>
</gene>
<dbReference type="Pfam" id="PF10021">
    <property type="entry name" value="PARG_cat_microb"/>
    <property type="match status" value="1"/>
</dbReference>
<organism evidence="2 3">
    <name type="scientific">Mycena metata</name>
    <dbReference type="NCBI Taxonomy" id="1033252"/>
    <lineage>
        <taxon>Eukaryota</taxon>
        <taxon>Fungi</taxon>
        <taxon>Dikarya</taxon>
        <taxon>Basidiomycota</taxon>
        <taxon>Agaricomycotina</taxon>
        <taxon>Agaricomycetes</taxon>
        <taxon>Agaricomycetidae</taxon>
        <taxon>Agaricales</taxon>
        <taxon>Marasmiineae</taxon>
        <taxon>Mycenaceae</taxon>
        <taxon>Mycena</taxon>
    </lineage>
</organism>
<dbReference type="PANTHER" id="PTHR35596">
    <property type="entry name" value="DUF2263 DOMAIN-CONTAINING PROTEIN"/>
    <property type="match status" value="1"/>
</dbReference>
<accession>A0AAD7J8R6</accession>
<dbReference type="EMBL" id="JARKIB010000039">
    <property type="protein sequence ID" value="KAJ7759650.1"/>
    <property type="molecule type" value="Genomic_DNA"/>
</dbReference>
<keyword evidence="3" id="KW-1185">Reference proteome</keyword>
<dbReference type="InterPro" id="IPR019261">
    <property type="entry name" value="PARG_cat_microbial"/>
</dbReference>
<feature type="domain" description="Microbial-type PARG catalytic" evidence="1">
    <location>
        <begin position="11"/>
        <end position="163"/>
    </location>
</feature>
<reference evidence="2" key="1">
    <citation type="submission" date="2023-03" db="EMBL/GenBank/DDBJ databases">
        <title>Massive genome expansion in bonnet fungi (Mycena s.s.) driven by repeated elements and novel gene families across ecological guilds.</title>
        <authorList>
            <consortium name="Lawrence Berkeley National Laboratory"/>
            <person name="Harder C.B."/>
            <person name="Miyauchi S."/>
            <person name="Viragh M."/>
            <person name="Kuo A."/>
            <person name="Thoen E."/>
            <person name="Andreopoulos B."/>
            <person name="Lu D."/>
            <person name="Skrede I."/>
            <person name="Drula E."/>
            <person name="Henrissat B."/>
            <person name="Morin E."/>
            <person name="Kohler A."/>
            <person name="Barry K."/>
            <person name="LaButti K."/>
            <person name="Morin E."/>
            <person name="Salamov A."/>
            <person name="Lipzen A."/>
            <person name="Mereny Z."/>
            <person name="Hegedus B."/>
            <person name="Baldrian P."/>
            <person name="Stursova M."/>
            <person name="Weitz H."/>
            <person name="Taylor A."/>
            <person name="Grigoriev I.V."/>
            <person name="Nagy L.G."/>
            <person name="Martin F."/>
            <person name="Kauserud H."/>
        </authorList>
    </citation>
    <scope>NUCLEOTIDE SEQUENCE</scope>
    <source>
        <strain evidence="2">CBHHK182m</strain>
    </source>
</reference>
<dbReference type="PIRSF" id="PIRSF014899">
    <property type="entry name" value="UCP014899"/>
    <property type="match status" value="1"/>
</dbReference>
<protein>
    <recommendedName>
        <fullName evidence="1">Microbial-type PARG catalytic domain-containing protein</fullName>
    </recommendedName>
</protein>
<evidence type="ECO:0000313" key="3">
    <source>
        <dbReference type="Proteomes" id="UP001215598"/>
    </source>
</evidence>
<dbReference type="AlphaFoldDB" id="A0AAD7J8R6"/>
<dbReference type="PANTHER" id="PTHR35596:SF1">
    <property type="entry name" value="MICROBIAL-TYPE PARG CATALYTIC DOMAIN-CONTAINING PROTEIN"/>
    <property type="match status" value="1"/>
</dbReference>
<comment type="caution">
    <text evidence="2">The sequence shown here is derived from an EMBL/GenBank/DDBJ whole genome shotgun (WGS) entry which is preliminary data.</text>
</comment>
<name>A0AAD7J8R6_9AGAR</name>
<sequence length="284" mass="31626">MAAKAHLREIAKNTRDAIKYKKVKVNGLDYDLSDILAQSKHQTAYYPPNSLLSSWNSVNLSPHHPTVLIEFMETTTLDAARTAAFGRLSPIGVLNFASAEQPGGGFINGANAQEESIARSSTLYASLMTPTAQQFYTLHAADARDGFYTHAMVYSPQVVVFRDDGGSLVQPMQIDVITSPAVHAGLIRKHATGPGVEKDIRKKMRERMARILYLFERRGVRNLILGSFGTGVFQNDVDMVAQIWAEFLSGPSARFGHSFDYVAFAVVDNWTYTRFKDAFEKKRR</sequence>
<dbReference type="InterPro" id="IPR043472">
    <property type="entry name" value="Macro_dom-like"/>
</dbReference>
<evidence type="ECO:0000259" key="1">
    <source>
        <dbReference type="Pfam" id="PF10021"/>
    </source>
</evidence>